<dbReference type="InterPro" id="IPR036034">
    <property type="entry name" value="PDZ_sf"/>
</dbReference>
<dbReference type="InterPro" id="IPR052213">
    <property type="entry name" value="PAR3"/>
</dbReference>
<dbReference type="SMART" id="SM00228">
    <property type="entry name" value="PDZ"/>
    <property type="match status" value="2"/>
</dbReference>
<evidence type="ECO:0000256" key="3">
    <source>
        <dbReference type="ARBA" id="ARBA00022737"/>
    </source>
</evidence>
<organism evidence="7 8">
    <name type="scientific">Taenia crassiceps</name>
    <dbReference type="NCBI Taxonomy" id="6207"/>
    <lineage>
        <taxon>Eukaryota</taxon>
        <taxon>Metazoa</taxon>
        <taxon>Spiralia</taxon>
        <taxon>Lophotrochozoa</taxon>
        <taxon>Platyhelminthes</taxon>
        <taxon>Cestoda</taxon>
        <taxon>Eucestoda</taxon>
        <taxon>Cyclophyllidea</taxon>
        <taxon>Taeniidae</taxon>
        <taxon>Taenia</taxon>
    </lineage>
</organism>
<feature type="region of interest" description="Disordered" evidence="5">
    <location>
        <begin position="376"/>
        <end position="397"/>
    </location>
</feature>
<dbReference type="Gene3D" id="2.30.42.10">
    <property type="match status" value="2"/>
</dbReference>
<keyword evidence="4" id="KW-0131">Cell cycle</keyword>
<dbReference type="Gene3D" id="3.10.20.90">
    <property type="entry name" value="Phosphatidylinositol 3-kinase Catalytic Subunit, Chain A, domain 1"/>
    <property type="match status" value="1"/>
</dbReference>
<dbReference type="PROSITE" id="PS50106">
    <property type="entry name" value="PDZ"/>
    <property type="match status" value="2"/>
</dbReference>
<dbReference type="Pfam" id="PF00595">
    <property type="entry name" value="PDZ"/>
    <property type="match status" value="1"/>
</dbReference>
<proteinExistence type="inferred from homology"/>
<feature type="compositionally biased region" description="Acidic residues" evidence="5">
    <location>
        <begin position="551"/>
        <end position="565"/>
    </location>
</feature>
<dbReference type="PANTHER" id="PTHR16484">
    <property type="entry name" value="PARTITIONING DEFECTIVE 3 RELATED"/>
    <property type="match status" value="1"/>
</dbReference>
<evidence type="ECO:0000313" key="8">
    <source>
        <dbReference type="Proteomes" id="UP001651158"/>
    </source>
</evidence>
<dbReference type="Proteomes" id="UP001651158">
    <property type="component" value="Unassembled WGS sequence"/>
</dbReference>
<evidence type="ECO:0000256" key="4">
    <source>
        <dbReference type="ARBA" id="ARBA00023306"/>
    </source>
</evidence>
<keyword evidence="3" id="KW-0677">Repeat</keyword>
<feature type="domain" description="PDZ" evidence="6">
    <location>
        <begin position="1116"/>
        <end position="1180"/>
    </location>
</feature>
<dbReference type="CDD" id="cd00136">
    <property type="entry name" value="PDZ_canonical"/>
    <property type="match status" value="1"/>
</dbReference>
<gene>
    <name evidence="7" type="ORF">TcWFU_004001</name>
</gene>
<feature type="compositionally biased region" description="Low complexity" evidence="5">
    <location>
        <begin position="512"/>
        <end position="549"/>
    </location>
</feature>
<evidence type="ECO:0000259" key="6">
    <source>
        <dbReference type="PROSITE" id="PS50106"/>
    </source>
</evidence>
<feature type="region of interest" description="Disordered" evidence="5">
    <location>
        <begin position="503"/>
        <end position="640"/>
    </location>
</feature>
<dbReference type="SUPFAM" id="SSF50156">
    <property type="entry name" value="PDZ domain-like"/>
    <property type="match status" value="2"/>
</dbReference>
<feature type="region of interest" description="Disordered" evidence="5">
    <location>
        <begin position="707"/>
        <end position="769"/>
    </location>
</feature>
<feature type="compositionally biased region" description="Pro residues" evidence="5">
    <location>
        <begin position="744"/>
        <end position="764"/>
    </location>
</feature>
<dbReference type="Pfam" id="PF17820">
    <property type="entry name" value="PDZ_6"/>
    <property type="match status" value="1"/>
</dbReference>
<comment type="caution">
    <text evidence="7">The sequence shown here is derived from an EMBL/GenBank/DDBJ whole genome shotgun (WGS) entry which is preliminary data.</text>
</comment>
<dbReference type="EMBL" id="JAKROA010000007">
    <property type="protein sequence ID" value="KAL5105756.1"/>
    <property type="molecule type" value="Genomic_DNA"/>
</dbReference>
<name>A0ABR4Q7Z6_9CEST</name>
<feature type="compositionally biased region" description="Low complexity" evidence="5">
    <location>
        <begin position="341"/>
        <end position="353"/>
    </location>
</feature>
<protein>
    <recommendedName>
        <fullName evidence="6">PDZ domain-containing protein</fullName>
    </recommendedName>
</protein>
<sequence length="1367" mass="145505">MIARLQVLCLKEQLPLIAALPDFDFHPRLLTGADEAHNHVRYAALCWGVSWEHHAPLPHQTTLHSFSQPRCFALQPSVHPFPSTSTYNPTSDKWLWHLFGLQQIPRGTALPHGSDLALLGSMAVLDAEGLSEPTTEASEAVAAVIHAVGEMEARLTRQRHPAVTLFIVEALTLARDGGILDWDDRVCDVLDDRELLLAKFKWDLPDTKLINSSSSALRFASKPSPLVVPCNGEVDDLQEVSTSSTPVAQNAAATSLGDSWTPTSSVVSLNPPLRTNAPAPPTCVQRTPSPISLDFVLDKSEALFYQEPIEMGNQQVVAPPPPHQQFVTSDRDDIGPPNLQSSASSASSTSSCTTPLTAAATTTTASKTVGKAPIPIGTLMRRPAPPPPVHTTQGLSPPLSVATVTTTETASPSCTLANGMACELVQNDIAQTSSISTFVQAASNPHSNDSSPLSPETGSLRQRAPIQLLSALEESTRCVPLSKIPEEDDNASQASTVIMVVQPHHSHQHHCSNSPTASMSTTSSSTTLPLSSSPHPTPSSVQSTPVISTDTEGEEEEEEECELEDQGQRSKKPLKKEPNILSTLHRVLTGSSGCGVPDNRGSSTPSSEGDLDMTDHPKTNSSTPVPQCDPVPTNQREASPSVWQLQNPLLGESQSAFIDLRKPPPPPPPIMSPVATVTNTITTADTNTINTTVNLVTALKVATTSVGVAGHPAPPPPPKRSPQTVLTGKSEDVVSKPKCNPPQTSSPPPPVPPPPPAPPPPPPTKEASVVMLTSRSSILPSHPRVNPPTSLANEAASIDEASVLHMTDLLTRKHASDSVREYLLSAAAEMEHERERRLQAAAVNVVAFRRRVPAVQRHPLFEATRASTMGTSVPSLGNTVERPASAVVPKVLPAEEELTIRLIKAAAGLGFSLTTREVFLGVYSTDHPSPAKTQLLQSTSKPQQQTVHLTPIYGRAVCVKSIIPGGVALKDGSLRVGDRLLKVDREDVSTKSQAQIVSLLRVKPVGSEVELVVRRPQWLASTTTVTSTLKNVENEPPYRTLSPGSSLGTCGCMSPHCPDYALLRGHRMGSVDDSQLGSHSERFDRCVYLKLDIPLLPMESQTSVEPDVGGGASGVAMTIRNRLAAMRLGVSVREDLPEWYPNSTTASGIFVKGLIEGGAAHADGRLRVGDEILEVNGMSLVNTPNPLALLRAVLKQISSLTPLNATPNSPPNCLNDQSAAFPVVRLLIARRIRHRRSASGHTIGSIFGLETGPSATSEVTAQVDIDRTSALLHSSPNNSTMEVPCHALRISADVHATNTTATVTTTTPTIETVVKINAGGLEDTAPSPSTLRKKRVAPNPVRNAPPLSQPPKSAVVPQAKKAPNAKW</sequence>
<keyword evidence="2" id="KW-0132">Cell division</keyword>
<dbReference type="InterPro" id="IPR001478">
    <property type="entry name" value="PDZ"/>
</dbReference>
<evidence type="ECO:0000256" key="2">
    <source>
        <dbReference type="ARBA" id="ARBA00022618"/>
    </source>
</evidence>
<feature type="domain" description="PDZ" evidence="6">
    <location>
        <begin position="899"/>
        <end position="1017"/>
    </location>
</feature>
<reference evidence="7 8" key="1">
    <citation type="journal article" date="2022" name="Front. Cell. Infect. Microbiol.">
        <title>The Genomes of Two Strains of Taenia crassiceps the Animal Model for the Study of Human Cysticercosis.</title>
        <authorList>
            <person name="Bobes R.J."/>
            <person name="Estrada K."/>
            <person name="Rios-Valencia D.G."/>
            <person name="Calderon-Gallegos A."/>
            <person name="de la Torre P."/>
            <person name="Carrero J.C."/>
            <person name="Sanchez-Flores A."/>
            <person name="Laclette J.P."/>
        </authorList>
    </citation>
    <scope>NUCLEOTIDE SEQUENCE [LARGE SCALE GENOMIC DNA]</scope>
    <source>
        <strain evidence="7">WFUcys</strain>
    </source>
</reference>
<dbReference type="Pfam" id="PF12053">
    <property type="entry name" value="Par3_HAL_N_term"/>
    <property type="match status" value="1"/>
</dbReference>
<feature type="region of interest" description="Disordered" evidence="5">
    <location>
        <begin position="1320"/>
        <end position="1367"/>
    </location>
</feature>
<evidence type="ECO:0000256" key="1">
    <source>
        <dbReference type="ARBA" id="ARBA00005358"/>
    </source>
</evidence>
<keyword evidence="8" id="KW-1185">Reference proteome</keyword>
<evidence type="ECO:0000313" key="7">
    <source>
        <dbReference type="EMBL" id="KAL5105756.1"/>
    </source>
</evidence>
<feature type="region of interest" description="Disordered" evidence="5">
    <location>
        <begin position="314"/>
        <end position="353"/>
    </location>
</feature>
<dbReference type="InterPro" id="IPR021922">
    <property type="entry name" value="Par3/HAL_N"/>
</dbReference>
<evidence type="ECO:0000256" key="5">
    <source>
        <dbReference type="SAM" id="MobiDB-lite"/>
    </source>
</evidence>
<comment type="similarity">
    <text evidence="1">Belongs to the PAR3 family.</text>
</comment>
<dbReference type="InterPro" id="IPR041489">
    <property type="entry name" value="PDZ_6"/>
</dbReference>
<dbReference type="PANTHER" id="PTHR16484:SF17">
    <property type="entry name" value="BAZOOKA, ISOFORM B"/>
    <property type="match status" value="1"/>
</dbReference>
<accession>A0ABR4Q7Z6</accession>